<dbReference type="PANTHER" id="PTHR33121:SF79">
    <property type="entry name" value="CYCLIC DI-GMP PHOSPHODIESTERASE PDED-RELATED"/>
    <property type="match status" value="1"/>
</dbReference>
<dbReference type="InterPro" id="IPR043128">
    <property type="entry name" value="Rev_trsase/Diguanyl_cyclase"/>
</dbReference>
<evidence type="ECO:0000259" key="2">
    <source>
        <dbReference type="PROSITE" id="PS50887"/>
    </source>
</evidence>
<feature type="domain" description="EAL" evidence="1">
    <location>
        <begin position="186"/>
        <end position="435"/>
    </location>
</feature>
<accession>A0A420ER07</accession>
<dbReference type="InterPro" id="IPR029787">
    <property type="entry name" value="Nucleotide_cyclase"/>
</dbReference>
<evidence type="ECO:0000313" key="4">
    <source>
        <dbReference type="Proteomes" id="UP000284395"/>
    </source>
</evidence>
<dbReference type="EMBL" id="RAPF01000001">
    <property type="protein sequence ID" value="RKF23109.1"/>
    <property type="molecule type" value="Genomic_DNA"/>
</dbReference>
<feature type="domain" description="GGDEF" evidence="2">
    <location>
        <begin position="40"/>
        <end position="177"/>
    </location>
</feature>
<organism evidence="3 4">
    <name type="scientific">Altericroceibacterium spongiae</name>
    <dbReference type="NCBI Taxonomy" id="2320269"/>
    <lineage>
        <taxon>Bacteria</taxon>
        <taxon>Pseudomonadati</taxon>
        <taxon>Pseudomonadota</taxon>
        <taxon>Alphaproteobacteria</taxon>
        <taxon>Sphingomonadales</taxon>
        <taxon>Erythrobacteraceae</taxon>
        <taxon>Altericroceibacterium</taxon>
    </lineage>
</organism>
<keyword evidence="4" id="KW-1185">Reference proteome</keyword>
<protein>
    <submittedName>
        <fullName evidence="3">GGDEF domain-containing protein</fullName>
    </submittedName>
</protein>
<dbReference type="AlphaFoldDB" id="A0A420ER07"/>
<dbReference type="Pfam" id="PF00990">
    <property type="entry name" value="GGDEF"/>
    <property type="match status" value="1"/>
</dbReference>
<dbReference type="SMART" id="SM00267">
    <property type="entry name" value="GGDEF"/>
    <property type="match status" value="1"/>
</dbReference>
<dbReference type="SUPFAM" id="SSF141868">
    <property type="entry name" value="EAL domain-like"/>
    <property type="match status" value="1"/>
</dbReference>
<dbReference type="InterPro" id="IPR050706">
    <property type="entry name" value="Cyclic-di-GMP_PDE-like"/>
</dbReference>
<dbReference type="Gene3D" id="3.20.20.450">
    <property type="entry name" value="EAL domain"/>
    <property type="match status" value="1"/>
</dbReference>
<comment type="caution">
    <text evidence="3">The sequence shown here is derived from an EMBL/GenBank/DDBJ whole genome shotgun (WGS) entry which is preliminary data.</text>
</comment>
<dbReference type="PANTHER" id="PTHR33121">
    <property type="entry name" value="CYCLIC DI-GMP PHOSPHODIESTERASE PDEF"/>
    <property type="match status" value="1"/>
</dbReference>
<dbReference type="PROSITE" id="PS50883">
    <property type="entry name" value="EAL"/>
    <property type="match status" value="1"/>
</dbReference>
<dbReference type="PROSITE" id="PS50887">
    <property type="entry name" value="GGDEF"/>
    <property type="match status" value="1"/>
</dbReference>
<dbReference type="Gene3D" id="3.30.70.270">
    <property type="match status" value="1"/>
</dbReference>
<evidence type="ECO:0000313" key="3">
    <source>
        <dbReference type="EMBL" id="RKF23109.1"/>
    </source>
</evidence>
<sequence length="435" mass="48297">MLSTVMHIDEKRRDVLTGLLARGPALQDIEGWRGDAGERPFIHAMLIALNRFETVNLAYGEETGDGALIEVAARIQHFAEHNMESPLLIARANGGSFLLATSKPCSRERWQWLSEELLEQIAAPIRHPETGAVRLSPRVVLYGGVIDSADDMYGELEQAQKQLQNQAGGGRLVWADRTVMLTGRPTQLLEADLLTALDRNEIEIFYQPQFATVDGHLIGAEALARWQHPELGRIGATALFAIAERADHVGHLSHHIARKAIEGAVNWPDFLRLSLNVTPADLESGNFAEDMMAAVAAAKFPIERLTLEITEHTLVTELDRSAMQLALLEKKGMRIALDDFGAGFCNFRYLKQLPLRYLKLDRSMVEGIASDARDLAVFRGIMAMAKALGLSVIAEGIENEEQLRVITEEGCDSYQGFFRAKPMTGDRFQKFAEKL</sequence>
<dbReference type="GO" id="GO:0071111">
    <property type="term" value="F:cyclic-guanylate-specific phosphodiesterase activity"/>
    <property type="evidence" value="ECO:0007669"/>
    <property type="project" value="InterPro"/>
</dbReference>
<dbReference type="OrthoDB" id="9814202at2"/>
<dbReference type="Pfam" id="PF00563">
    <property type="entry name" value="EAL"/>
    <property type="match status" value="1"/>
</dbReference>
<dbReference type="SUPFAM" id="SSF55073">
    <property type="entry name" value="Nucleotide cyclase"/>
    <property type="match status" value="1"/>
</dbReference>
<dbReference type="InterPro" id="IPR000160">
    <property type="entry name" value="GGDEF_dom"/>
</dbReference>
<gene>
    <name evidence="3" type="ORF">D6851_01015</name>
</gene>
<dbReference type="InterPro" id="IPR001633">
    <property type="entry name" value="EAL_dom"/>
</dbReference>
<dbReference type="SMART" id="SM00052">
    <property type="entry name" value="EAL"/>
    <property type="match status" value="1"/>
</dbReference>
<proteinExistence type="predicted"/>
<dbReference type="InterPro" id="IPR035919">
    <property type="entry name" value="EAL_sf"/>
</dbReference>
<dbReference type="Proteomes" id="UP000284395">
    <property type="component" value="Unassembled WGS sequence"/>
</dbReference>
<reference evidence="3 4" key="1">
    <citation type="submission" date="2018-09" db="EMBL/GenBank/DDBJ databases">
        <title>Altererythrobacter spongiae sp. nov., isolated from a marine sponge.</title>
        <authorList>
            <person name="Zhuang L."/>
            <person name="Luo L."/>
        </authorList>
    </citation>
    <scope>NUCLEOTIDE SEQUENCE [LARGE SCALE GENOMIC DNA]</scope>
    <source>
        <strain evidence="3 4">HN-Y73</strain>
    </source>
</reference>
<evidence type="ECO:0000259" key="1">
    <source>
        <dbReference type="PROSITE" id="PS50883"/>
    </source>
</evidence>
<dbReference type="CDD" id="cd01948">
    <property type="entry name" value="EAL"/>
    <property type="match status" value="1"/>
</dbReference>
<name>A0A420ER07_9SPHN</name>